<comment type="caution">
    <text evidence="1">The sequence shown here is derived from an EMBL/GenBank/DDBJ whole genome shotgun (WGS) entry which is preliminary data.</text>
</comment>
<dbReference type="Proteomes" id="UP000499080">
    <property type="component" value="Unassembled WGS sequence"/>
</dbReference>
<dbReference type="EMBL" id="BGPR01003663">
    <property type="protein sequence ID" value="GBM90958.1"/>
    <property type="molecule type" value="Genomic_DNA"/>
</dbReference>
<gene>
    <name evidence="1" type="ORF">AVEN_275241_1</name>
</gene>
<evidence type="ECO:0000313" key="1">
    <source>
        <dbReference type="EMBL" id="GBM90958.1"/>
    </source>
</evidence>
<organism evidence="1 2">
    <name type="scientific">Araneus ventricosus</name>
    <name type="common">Orbweaver spider</name>
    <name type="synonym">Epeira ventricosa</name>
    <dbReference type="NCBI Taxonomy" id="182803"/>
    <lineage>
        <taxon>Eukaryota</taxon>
        <taxon>Metazoa</taxon>
        <taxon>Ecdysozoa</taxon>
        <taxon>Arthropoda</taxon>
        <taxon>Chelicerata</taxon>
        <taxon>Arachnida</taxon>
        <taxon>Araneae</taxon>
        <taxon>Araneomorphae</taxon>
        <taxon>Entelegynae</taxon>
        <taxon>Araneoidea</taxon>
        <taxon>Araneidae</taxon>
        <taxon>Araneus</taxon>
    </lineage>
</organism>
<proteinExistence type="predicted"/>
<reference evidence="1 2" key="1">
    <citation type="journal article" date="2019" name="Sci. Rep.">
        <title>Orb-weaving spider Araneus ventricosus genome elucidates the spidroin gene catalogue.</title>
        <authorList>
            <person name="Kono N."/>
            <person name="Nakamura H."/>
            <person name="Ohtoshi R."/>
            <person name="Moran D.A.P."/>
            <person name="Shinohara A."/>
            <person name="Yoshida Y."/>
            <person name="Fujiwara M."/>
            <person name="Mori M."/>
            <person name="Tomita M."/>
            <person name="Arakawa K."/>
        </authorList>
    </citation>
    <scope>NUCLEOTIDE SEQUENCE [LARGE SCALE GENOMIC DNA]</scope>
</reference>
<keyword evidence="2" id="KW-1185">Reference proteome</keyword>
<sequence length="213" mass="24048">MMERELVLDVFVSVLRIIFLLENEATNKSIACIRTHGVLKDVFILKLIHDSLNPPQGTHAKARDAPPNHDISTPMLQCWNLVLDVEKSALGTTNPLYPIRTKQHVLAFITPKDIFQLFLGPVLVRPRPFHTRLAILSREHRLLDGAPSIQSSCLKPTPDSTNRGFWVWGSQSSHAMSTAVRRGLTSERRKMFLSKRRDIERGRPDLGTFGSPP</sequence>
<dbReference type="AlphaFoldDB" id="A0A4Y2JN98"/>
<accession>A0A4Y2JN98</accession>
<evidence type="ECO:0000313" key="2">
    <source>
        <dbReference type="Proteomes" id="UP000499080"/>
    </source>
</evidence>
<protein>
    <submittedName>
        <fullName evidence="1">Uncharacterized protein</fullName>
    </submittedName>
</protein>
<name>A0A4Y2JN98_ARAVE</name>